<keyword evidence="3" id="KW-1185">Reference proteome</keyword>
<reference evidence="2 3" key="1">
    <citation type="journal article" date="2024" name="Plant Biotechnol. J.">
        <title>Dendrobium thyrsiflorum genome and its molecular insights into genes involved in important horticultural traits.</title>
        <authorList>
            <person name="Chen B."/>
            <person name="Wang J.Y."/>
            <person name="Zheng P.J."/>
            <person name="Li K.L."/>
            <person name="Liang Y.M."/>
            <person name="Chen X.F."/>
            <person name="Zhang C."/>
            <person name="Zhao X."/>
            <person name="He X."/>
            <person name="Zhang G.Q."/>
            <person name="Liu Z.J."/>
            <person name="Xu Q."/>
        </authorList>
    </citation>
    <scope>NUCLEOTIDE SEQUENCE [LARGE SCALE GENOMIC DNA]</scope>
    <source>
        <strain evidence="2">GZMU011</strain>
    </source>
</reference>
<name>A0ABD0VF03_DENTH</name>
<evidence type="ECO:0000313" key="3">
    <source>
        <dbReference type="Proteomes" id="UP001552299"/>
    </source>
</evidence>
<dbReference type="AlphaFoldDB" id="A0ABD0VF03"/>
<feature type="region of interest" description="Disordered" evidence="1">
    <location>
        <begin position="123"/>
        <end position="148"/>
    </location>
</feature>
<proteinExistence type="predicted"/>
<evidence type="ECO:0000256" key="1">
    <source>
        <dbReference type="SAM" id="MobiDB-lite"/>
    </source>
</evidence>
<dbReference type="PANTHER" id="PTHR35110:SF1">
    <property type="entry name" value="EXPRESSED PROTEIN"/>
    <property type="match status" value="1"/>
</dbReference>
<accession>A0ABD0VF03</accession>
<dbReference type="Proteomes" id="UP001552299">
    <property type="component" value="Unassembled WGS sequence"/>
</dbReference>
<dbReference type="EMBL" id="JANQDX010000006">
    <property type="protein sequence ID" value="KAL0923624.1"/>
    <property type="molecule type" value="Genomic_DNA"/>
</dbReference>
<comment type="caution">
    <text evidence="2">The sequence shown here is derived from an EMBL/GenBank/DDBJ whole genome shotgun (WGS) entry which is preliminary data.</text>
</comment>
<organism evidence="2 3">
    <name type="scientific">Dendrobium thyrsiflorum</name>
    <name type="common">Pinecone-like raceme dendrobium</name>
    <name type="synonym">Orchid</name>
    <dbReference type="NCBI Taxonomy" id="117978"/>
    <lineage>
        <taxon>Eukaryota</taxon>
        <taxon>Viridiplantae</taxon>
        <taxon>Streptophyta</taxon>
        <taxon>Embryophyta</taxon>
        <taxon>Tracheophyta</taxon>
        <taxon>Spermatophyta</taxon>
        <taxon>Magnoliopsida</taxon>
        <taxon>Liliopsida</taxon>
        <taxon>Asparagales</taxon>
        <taxon>Orchidaceae</taxon>
        <taxon>Epidendroideae</taxon>
        <taxon>Malaxideae</taxon>
        <taxon>Dendrobiinae</taxon>
        <taxon>Dendrobium</taxon>
    </lineage>
</organism>
<protein>
    <submittedName>
        <fullName evidence="2">Uncharacterized protein</fullName>
    </submittedName>
</protein>
<dbReference type="PANTHER" id="PTHR35110">
    <property type="entry name" value="EXPRESSED PROTEIN"/>
    <property type="match status" value="1"/>
</dbReference>
<evidence type="ECO:0000313" key="2">
    <source>
        <dbReference type="EMBL" id="KAL0923624.1"/>
    </source>
</evidence>
<sequence>MVWSKISIVNLVLAPGPLGFWLRKWSLRVAGKKNDQHAVSGRRWRCCYCNGISSRVPRKQAKAISESLYEVIKQHGPISVANTWSLVKIILKWIREKDVKRFCTHHGSTKRFLHSILPEESQTVPTYKDDSPAPSSEAPKSSKKEKLRKDYKRLLEPPSVKTSTRFYFLLKSQIILPLQTSETMHARFTISHADDIIYDVW</sequence>
<gene>
    <name evidence="2" type="ORF">M5K25_007688</name>
</gene>